<dbReference type="InterPro" id="IPR050834">
    <property type="entry name" value="Glycosyltransf_2"/>
</dbReference>
<protein>
    <submittedName>
        <fullName evidence="2">Glycosyltransferase family 2 protein</fullName>
    </submittedName>
</protein>
<dbReference type="InterPro" id="IPR001173">
    <property type="entry name" value="Glyco_trans_2-like"/>
</dbReference>
<reference evidence="2 3" key="1">
    <citation type="submission" date="2020-08" db="EMBL/GenBank/DDBJ databases">
        <title>Croceimicrobium hydrocarbonivorans gen. nov., sp. nov., a novel marine bacterium isolated from a bacterial consortium that degrades polyethylene terephthalate.</title>
        <authorList>
            <person name="Liu R."/>
        </authorList>
    </citation>
    <scope>NUCLEOTIDE SEQUENCE [LARGE SCALE GENOMIC DNA]</scope>
    <source>
        <strain evidence="2 3">A20-9</strain>
    </source>
</reference>
<dbReference type="InterPro" id="IPR029044">
    <property type="entry name" value="Nucleotide-diphossugar_trans"/>
</dbReference>
<dbReference type="Pfam" id="PF00535">
    <property type="entry name" value="Glycos_transf_2"/>
    <property type="match status" value="1"/>
</dbReference>
<dbReference type="PANTHER" id="PTHR43685">
    <property type="entry name" value="GLYCOSYLTRANSFERASE"/>
    <property type="match status" value="1"/>
</dbReference>
<evidence type="ECO:0000313" key="3">
    <source>
        <dbReference type="Proteomes" id="UP000516305"/>
    </source>
</evidence>
<accession>A0A7H0VC37</accession>
<dbReference type="Proteomes" id="UP000516305">
    <property type="component" value="Chromosome"/>
</dbReference>
<organism evidence="2 3">
    <name type="scientific">Croceimicrobium hydrocarbonivorans</name>
    <dbReference type="NCBI Taxonomy" id="2761580"/>
    <lineage>
        <taxon>Bacteria</taxon>
        <taxon>Pseudomonadati</taxon>
        <taxon>Bacteroidota</taxon>
        <taxon>Flavobacteriia</taxon>
        <taxon>Flavobacteriales</taxon>
        <taxon>Owenweeksiaceae</taxon>
        <taxon>Croceimicrobium</taxon>
    </lineage>
</organism>
<dbReference type="Gene3D" id="3.90.550.10">
    <property type="entry name" value="Spore Coat Polysaccharide Biosynthesis Protein SpsA, Chain A"/>
    <property type="match status" value="1"/>
</dbReference>
<dbReference type="PANTHER" id="PTHR43685:SF2">
    <property type="entry name" value="GLYCOSYLTRANSFERASE 2-LIKE DOMAIN-CONTAINING PROTEIN"/>
    <property type="match status" value="1"/>
</dbReference>
<feature type="domain" description="Glycosyltransferase 2-like" evidence="1">
    <location>
        <begin position="5"/>
        <end position="182"/>
    </location>
</feature>
<sequence>MPKLTIIVPNYQHEAYLAQRLESIKKQSFQDYEVILLDDASKDGSAAILQAYADENPDWQLILNDQNSGSPFKQWNKGVALAQGEYIWVAESDDLAHPDLLAALVPLLDENPQVGIAYAQSMLIDEAGNELNSYEENLRFLYKTEAWQKDFIISGKQACQQWLFFHNPIPNASGALFRKSAYLAVGGGDPEMRLNGDWHLYAKILLQYDLAFKADILNYFRVHTQTQRSRSRKQASVYKELIAINQLLRAGIPEAKEEANKSMDEFANWWIGNLPYHSINAENRALNKVHYRIFGQYKNNLAWRIFITYVISYLRDFLRWTGLLKPLKKLRGRIFPGKYWNA</sequence>
<keyword evidence="2" id="KW-0808">Transferase</keyword>
<dbReference type="SUPFAM" id="SSF53448">
    <property type="entry name" value="Nucleotide-diphospho-sugar transferases"/>
    <property type="match status" value="1"/>
</dbReference>
<proteinExistence type="predicted"/>
<keyword evidence="3" id="KW-1185">Reference proteome</keyword>
<name>A0A7H0VC37_9FLAO</name>
<evidence type="ECO:0000259" key="1">
    <source>
        <dbReference type="Pfam" id="PF00535"/>
    </source>
</evidence>
<dbReference type="RefSeq" id="WP_210757814.1">
    <property type="nucleotide sequence ID" value="NZ_CP060139.1"/>
</dbReference>
<dbReference type="AlphaFoldDB" id="A0A7H0VC37"/>
<dbReference type="GO" id="GO:0016740">
    <property type="term" value="F:transferase activity"/>
    <property type="evidence" value="ECO:0007669"/>
    <property type="project" value="UniProtKB-KW"/>
</dbReference>
<dbReference type="CDD" id="cd00761">
    <property type="entry name" value="Glyco_tranf_GTA_type"/>
    <property type="match status" value="1"/>
</dbReference>
<evidence type="ECO:0000313" key="2">
    <source>
        <dbReference type="EMBL" id="QNR23285.1"/>
    </source>
</evidence>
<gene>
    <name evidence="2" type="ORF">H4K34_12985</name>
</gene>
<dbReference type="KEGG" id="chyd:H4K34_12985"/>
<dbReference type="EMBL" id="CP060139">
    <property type="protein sequence ID" value="QNR23285.1"/>
    <property type="molecule type" value="Genomic_DNA"/>
</dbReference>